<dbReference type="Gene3D" id="3.40.50.2300">
    <property type="match status" value="2"/>
</dbReference>
<sequence length="351" mass="37223">MTDKRVTLADVARRAGTSTAVVSYVLNDGPRPVSDALRARVVAALNELDYRPDRIARALRRPRRWRQIGLLVPDLRLPLFGALVGHIEVEARRRDHLTLIGNTGYDPEREIEFVGAFADSGIDGLIVVGGVAGVATAGLCAQARIPIVWVHNNRGPVDSPVVGADHVRAGALATDHLVVEHRRADVVFVGGFTPDDAEHGDRETVAQRYEGYATMAGPAARAIRTDLTPAGAYHAVSRHLAAGMAPGGLVVGTYGQAAAVIRAVTDAGVRVPADIAVVGFDGDVTNTYGQLTLTTVQQPIDAIARRALDRILRARPDPEDLVPLEVSLSRGETCGCATRSVTLTRTAAQAG</sequence>
<keyword evidence="6" id="KW-1185">Reference proteome</keyword>
<dbReference type="AlphaFoldDB" id="A0A7W9PM73"/>
<dbReference type="CDD" id="cd06267">
    <property type="entry name" value="PBP1_LacI_sugar_binding-like"/>
    <property type="match status" value="1"/>
</dbReference>
<dbReference type="InterPro" id="IPR000843">
    <property type="entry name" value="HTH_LacI"/>
</dbReference>
<accession>A0A7W9PM73</accession>
<organism evidence="5 6">
    <name type="scientific">Nocardia transvalensis</name>
    <dbReference type="NCBI Taxonomy" id="37333"/>
    <lineage>
        <taxon>Bacteria</taxon>
        <taxon>Bacillati</taxon>
        <taxon>Actinomycetota</taxon>
        <taxon>Actinomycetes</taxon>
        <taxon>Mycobacteriales</taxon>
        <taxon>Nocardiaceae</taxon>
        <taxon>Nocardia</taxon>
    </lineage>
</organism>
<proteinExistence type="predicted"/>
<evidence type="ECO:0000313" key="6">
    <source>
        <dbReference type="Proteomes" id="UP000540412"/>
    </source>
</evidence>
<keyword evidence="2" id="KW-0238">DNA-binding</keyword>
<dbReference type="GO" id="GO:0003700">
    <property type="term" value="F:DNA-binding transcription factor activity"/>
    <property type="evidence" value="ECO:0007669"/>
    <property type="project" value="TreeGrafter"/>
</dbReference>
<dbReference type="PANTHER" id="PTHR30146">
    <property type="entry name" value="LACI-RELATED TRANSCRIPTIONAL REPRESSOR"/>
    <property type="match status" value="1"/>
</dbReference>
<evidence type="ECO:0000256" key="3">
    <source>
        <dbReference type="ARBA" id="ARBA00023163"/>
    </source>
</evidence>
<evidence type="ECO:0000256" key="1">
    <source>
        <dbReference type="ARBA" id="ARBA00023015"/>
    </source>
</evidence>
<dbReference type="InterPro" id="IPR010982">
    <property type="entry name" value="Lambda_DNA-bd_dom_sf"/>
</dbReference>
<dbReference type="PANTHER" id="PTHR30146:SF109">
    <property type="entry name" value="HTH-TYPE TRANSCRIPTIONAL REGULATOR GALS"/>
    <property type="match status" value="1"/>
</dbReference>
<dbReference type="PROSITE" id="PS50932">
    <property type="entry name" value="HTH_LACI_2"/>
    <property type="match status" value="1"/>
</dbReference>
<reference evidence="5 6" key="1">
    <citation type="submission" date="2020-08" db="EMBL/GenBank/DDBJ databases">
        <title>Sequencing the genomes of 1000 actinobacteria strains.</title>
        <authorList>
            <person name="Klenk H.-P."/>
        </authorList>
    </citation>
    <scope>NUCLEOTIDE SEQUENCE [LARGE SCALE GENOMIC DNA]</scope>
    <source>
        <strain evidence="5 6">DSM 43582</strain>
    </source>
</reference>
<evidence type="ECO:0000256" key="2">
    <source>
        <dbReference type="ARBA" id="ARBA00023125"/>
    </source>
</evidence>
<dbReference type="Pfam" id="PF13377">
    <property type="entry name" value="Peripla_BP_3"/>
    <property type="match status" value="1"/>
</dbReference>
<dbReference type="InterPro" id="IPR046335">
    <property type="entry name" value="LacI/GalR-like_sensor"/>
</dbReference>
<evidence type="ECO:0000259" key="4">
    <source>
        <dbReference type="PROSITE" id="PS50932"/>
    </source>
</evidence>
<comment type="caution">
    <text evidence="5">The sequence shown here is derived from an EMBL/GenBank/DDBJ whole genome shotgun (WGS) entry which is preliminary data.</text>
</comment>
<dbReference type="SMART" id="SM00354">
    <property type="entry name" value="HTH_LACI"/>
    <property type="match status" value="1"/>
</dbReference>
<dbReference type="Pfam" id="PF00356">
    <property type="entry name" value="LacI"/>
    <property type="match status" value="1"/>
</dbReference>
<dbReference type="GO" id="GO:0000976">
    <property type="term" value="F:transcription cis-regulatory region binding"/>
    <property type="evidence" value="ECO:0007669"/>
    <property type="project" value="TreeGrafter"/>
</dbReference>
<dbReference type="EMBL" id="JACHIT010000002">
    <property type="protein sequence ID" value="MBB5918194.1"/>
    <property type="molecule type" value="Genomic_DNA"/>
</dbReference>
<dbReference type="SUPFAM" id="SSF53822">
    <property type="entry name" value="Periplasmic binding protein-like I"/>
    <property type="match status" value="1"/>
</dbReference>
<dbReference type="Gene3D" id="1.10.260.40">
    <property type="entry name" value="lambda repressor-like DNA-binding domains"/>
    <property type="match status" value="1"/>
</dbReference>
<dbReference type="InterPro" id="IPR028082">
    <property type="entry name" value="Peripla_BP_I"/>
</dbReference>
<keyword evidence="3" id="KW-0804">Transcription</keyword>
<gene>
    <name evidence="5" type="ORF">BJY24_007106</name>
</gene>
<keyword evidence="1" id="KW-0805">Transcription regulation</keyword>
<dbReference type="RefSeq" id="WP_246461700.1">
    <property type="nucleotide sequence ID" value="NZ_JACHIT010000002.1"/>
</dbReference>
<dbReference type="CDD" id="cd01392">
    <property type="entry name" value="HTH_LacI"/>
    <property type="match status" value="1"/>
</dbReference>
<name>A0A7W9PM73_9NOCA</name>
<protein>
    <submittedName>
        <fullName evidence="5">LacI family transcriptional regulator</fullName>
    </submittedName>
</protein>
<evidence type="ECO:0000313" key="5">
    <source>
        <dbReference type="EMBL" id="MBB5918194.1"/>
    </source>
</evidence>
<dbReference type="Proteomes" id="UP000540412">
    <property type="component" value="Unassembled WGS sequence"/>
</dbReference>
<feature type="domain" description="HTH lacI-type" evidence="4">
    <location>
        <begin position="6"/>
        <end position="61"/>
    </location>
</feature>
<dbReference type="SUPFAM" id="SSF47413">
    <property type="entry name" value="lambda repressor-like DNA-binding domains"/>
    <property type="match status" value="1"/>
</dbReference>